<organism evidence="1 2">
    <name type="scientific">Phaeocystis globosa virus PgV-16T</name>
    <dbReference type="NCBI Taxonomy" id="3071227"/>
    <lineage>
        <taxon>Viruses</taxon>
        <taxon>Varidnaviria</taxon>
        <taxon>Bamfordvirae</taxon>
        <taxon>Nucleocytoviricota</taxon>
        <taxon>Megaviricetes</taxon>
        <taxon>Imitervirales</taxon>
        <taxon>Mesomimiviridae</taxon>
        <taxon>Tethysvirus</taxon>
        <taxon>Tethysvirus hollandense</taxon>
    </lineage>
</organism>
<name>A0AC59EXK0_9VIRU</name>
<dbReference type="EMBL" id="KC662249">
    <property type="protein sequence ID" value="AGM15649.1"/>
    <property type="molecule type" value="Genomic_DNA"/>
</dbReference>
<proteinExistence type="predicted"/>
<sequence length="321" mass="35648">MSGASAIASARRRRAEPTATPVPPLITQQSTQKSTPASKANVTPNDNTPKQSMKPLEILQIHDSKLRTIEESMDEKIIELSKVVVHENLKFLIQEVEAIKSTNSSLRDELSSSIRNTNASVSFDSSPLEEKISTLSNNYDELKTLLIKSQQQSIDTHTEIVKMKDREVFLETRVSELESMIGDTTGNDNGGMFDMGQGGGVAEMLRSMMESSMADNSKGEMLNIHENECDDAAELYDMEEINRIENDLGELKLVEDNLDNMLDTDSQNELIDISERDEDPEEDEPNGLITNSEEVVVSLMVDESSKVAVSLDFMKTPVNLD</sequence>
<evidence type="ECO:0000313" key="2">
    <source>
        <dbReference type="Proteomes" id="UP000204225"/>
    </source>
</evidence>
<keyword evidence="2" id="KW-1185">Reference proteome</keyword>
<protein>
    <submittedName>
        <fullName evidence="1">Uncharacterized protein</fullName>
    </submittedName>
</protein>
<accession>A0AC59EXK0</accession>
<gene>
    <name evidence="1" type="ORF">PGCG_00338</name>
</gene>
<dbReference type="Proteomes" id="UP000204225">
    <property type="component" value="Segment"/>
</dbReference>
<reference evidence="1 2" key="1">
    <citation type="journal article" date="2013" name="Proc. Natl. Acad. Sci. U.S.A.">
        <title>Genome of Phaeocystis globosa virus PgV-16T highlights the common ancestry of the largest known DNA viruses infecting eukaryotes.</title>
        <authorList>
            <person name="Santini S."/>
            <person name="Jeudy S."/>
            <person name="Bartoli J."/>
            <person name="Poirot O."/>
            <person name="Lescot M."/>
            <person name="Abergel C."/>
            <person name="Barbe V."/>
            <person name="Wommack K.E."/>
            <person name="Noordeloos A.A."/>
            <person name="Brussaard C.P."/>
            <person name="Claverie J.M."/>
        </authorList>
    </citation>
    <scope>NUCLEOTIDE SEQUENCE [LARGE SCALE GENOMIC DNA]</scope>
    <source>
        <strain evidence="1 2">16T</strain>
    </source>
</reference>
<evidence type="ECO:0000313" key="1">
    <source>
        <dbReference type="EMBL" id="AGM15649.1"/>
    </source>
</evidence>